<dbReference type="RefSeq" id="WP_204041869.1">
    <property type="nucleotide sequence ID" value="NZ_BOOA01000025.1"/>
</dbReference>
<dbReference type="EMBL" id="BOOA01000025">
    <property type="protein sequence ID" value="GIH25142.1"/>
    <property type="molecule type" value="Genomic_DNA"/>
</dbReference>
<evidence type="ECO:0000313" key="1">
    <source>
        <dbReference type="EMBL" id="GIH25142.1"/>
    </source>
</evidence>
<protein>
    <submittedName>
        <fullName evidence="1">Uncharacterized protein</fullName>
    </submittedName>
</protein>
<name>A0A919UP14_9ACTN</name>
<sequence>MTSLTQSERRHDIWTTIAVTALPAGWRNAFTDDDDDDADGSLFINPCPAILLQECRAVRVLNEIPGGDVFRYEPRIELKDSPYETRAVFADNDQGELRPVADISNYAGTYAPDAELPTAPQAPETSGVRKQQAVDITEFSLDKTPDVLKKLCAAVGGDWDAFLAEIRDPACDRSMSDAVLEITGHVQHSVDQLRAWAAWLKSGS</sequence>
<dbReference type="AlphaFoldDB" id="A0A919UP14"/>
<evidence type="ECO:0000313" key="2">
    <source>
        <dbReference type="Proteomes" id="UP000640052"/>
    </source>
</evidence>
<keyword evidence="2" id="KW-1185">Reference proteome</keyword>
<organism evidence="1 2">
    <name type="scientific">Acrocarpospora phusangensis</name>
    <dbReference type="NCBI Taxonomy" id="1070424"/>
    <lineage>
        <taxon>Bacteria</taxon>
        <taxon>Bacillati</taxon>
        <taxon>Actinomycetota</taxon>
        <taxon>Actinomycetes</taxon>
        <taxon>Streptosporangiales</taxon>
        <taxon>Streptosporangiaceae</taxon>
        <taxon>Acrocarpospora</taxon>
    </lineage>
</organism>
<reference evidence="1" key="1">
    <citation type="submission" date="2021-01" db="EMBL/GenBank/DDBJ databases">
        <title>Whole genome shotgun sequence of Acrocarpospora phusangensis NBRC 108782.</title>
        <authorList>
            <person name="Komaki H."/>
            <person name="Tamura T."/>
        </authorList>
    </citation>
    <scope>NUCLEOTIDE SEQUENCE</scope>
    <source>
        <strain evidence="1">NBRC 108782</strain>
    </source>
</reference>
<accession>A0A919UP14</accession>
<gene>
    <name evidence="1" type="ORF">Aph01nite_34520</name>
</gene>
<proteinExistence type="predicted"/>
<comment type="caution">
    <text evidence="1">The sequence shown here is derived from an EMBL/GenBank/DDBJ whole genome shotgun (WGS) entry which is preliminary data.</text>
</comment>
<dbReference type="Proteomes" id="UP000640052">
    <property type="component" value="Unassembled WGS sequence"/>
</dbReference>